<gene>
    <name evidence="7" type="ORF">GIY56_14695</name>
</gene>
<dbReference type="EMBL" id="WMBT01000010">
    <property type="protein sequence ID" value="MTE01533.1"/>
    <property type="molecule type" value="Genomic_DNA"/>
</dbReference>
<evidence type="ECO:0000256" key="5">
    <source>
        <dbReference type="ARBA" id="ARBA00022970"/>
    </source>
</evidence>
<dbReference type="AlphaFoldDB" id="A0A6L6HTH8"/>
<dbReference type="Gene3D" id="3.40.50.300">
    <property type="entry name" value="P-loop containing nucleotide triphosphate hydrolases"/>
    <property type="match status" value="1"/>
</dbReference>
<reference evidence="7 8" key="1">
    <citation type="submission" date="2019-11" db="EMBL/GenBank/DDBJ databases">
        <authorList>
            <person name="Lang L."/>
        </authorList>
    </citation>
    <scope>NUCLEOTIDE SEQUENCE [LARGE SCALE GENOMIC DNA]</scope>
    <source>
        <strain evidence="7 8">YIM 132242</strain>
    </source>
</reference>
<dbReference type="GO" id="GO:0015807">
    <property type="term" value="P:L-amino acid transport"/>
    <property type="evidence" value="ECO:0007669"/>
    <property type="project" value="TreeGrafter"/>
</dbReference>
<dbReference type="GO" id="GO:0005524">
    <property type="term" value="F:ATP binding"/>
    <property type="evidence" value="ECO:0007669"/>
    <property type="project" value="UniProtKB-KW"/>
</dbReference>
<dbReference type="PANTHER" id="PTHR43820:SF4">
    <property type="entry name" value="HIGH-AFFINITY BRANCHED-CHAIN AMINO ACID TRANSPORT ATP-BINDING PROTEIN LIVF"/>
    <property type="match status" value="1"/>
</dbReference>
<feature type="domain" description="ABC transporter" evidence="6">
    <location>
        <begin position="6"/>
        <end position="239"/>
    </location>
</feature>
<evidence type="ECO:0000313" key="7">
    <source>
        <dbReference type="EMBL" id="MTE01533.1"/>
    </source>
</evidence>
<evidence type="ECO:0000313" key="8">
    <source>
        <dbReference type="Proteomes" id="UP000481417"/>
    </source>
</evidence>
<evidence type="ECO:0000256" key="2">
    <source>
        <dbReference type="ARBA" id="ARBA00022448"/>
    </source>
</evidence>
<dbReference type="InterPro" id="IPR027417">
    <property type="entry name" value="P-loop_NTPase"/>
</dbReference>
<dbReference type="SMART" id="SM00382">
    <property type="entry name" value="AAA"/>
    <property type="match status" value="1"/>
</dbReference>
<sequence length="239" mass="25774">MSGLRLTISDLSSGHGQIRVLRDISFSVAEGEVSAIVGANGAGKTTLLSTIAGLIRPTGGRIVLGDRDITRLPAHVLPGLGLALVPEGGRLFPFMSVQDNLQLGAYGAVSRRESASRMEELIAIFPILGERRTQLAGRLSGGERQMCAVARALMSRPRFLMLDEPSVGLSPLMTEKVLDTVTALARRETLGVVIVEQRVTEALEVADTAHVLDHGRIVQSDRAEVLRNDRRIQETYMGL</sequence>
<dbReference type="CDD" id="cd03224">
    <property type="entry name" value="ABC_TM1139_LivF_branched"/>
    <property type="match status" value="1"/>
</dbReference>
<dbReference type="InterPro" id="IPR003593">
    <property type="entry name" value="AAA+_ATPase"/>
</dbReference>
<evidence type="ECO:0000256" key="1">
    <source>
        <dbReference type="ARBA" id="ARBA00005417"/>
    </source>
</evidence>
<comment type="similarity">
    <text evidence="1">Belongs to the ABC transporter superfamily.</text>
</comment>
<dbReference type="PROSITE" id="PS50893">
    <property type="entry name" value="ABC_TRANSPORTER_2"/>
    <property type="match status" value="1"/>
</dbReference>
<dbReference type="PANTHER" id="PTHR43820">
    <property type="entry name" value="HIGH-AFFINITY BRANCHED-CHAIN AMINO ACID TRANSPORT ATP-BINDING PROTEIN LIVF"/>
    <property type="match status" value="1"/>
</dbReference>
<dbReference type="Proteomes" id="UP000481417">
    <property type="component" value="Unassembled WGS sequence"/>
</dbReference>
<proteinExistence type="inferred from homology"/>
<comment type="caution">
    <text evidence="7">The sequence shown here is derived from an EMBL/GenBank/DDBJ whole genome shotgun (WGS) entry which is preliminary data.</text>
</comment>
<keyword evidence="5" id="KW-0029">Amino-acid transport</keyword>
<keyword evidence="2" id="KW-0813">Transport</keyword>
<keyword evidence="8" id="KW-1185">Reference proteome</keyword>
<dbReference type="Pfam" id="PF00005">
    <property type="entry name" value="ABC_tran"/>
    <property type="match status" value="1"/>
</dbReference>
<dbReference type="InterPro" id="IPR003439">
    <property type="entry name" value="ABC_transporter-like_ATP-bd"/>
</dbReference>
<evidence type="ECO:0000256" key="3">
    <source>
        <dbReference type="ARBA" id="ARBA00022741"/>
    </source>
</evidence>
<dbReference type="GO" id="GO:0015658">
    <property type="term" value="F:branched-chain amino acid transmembrane transporter activity"/>
    <property type="evidence" value="ECO:0007669"/>
    <property type="project" value="TreeGrafter"/>
</dbReference>
<keyword evidence="3" id="KW-0547">Nucleotide-binding</keyword>
<accession>A0A6L6HTH8</accession>
<dbReference type="SUPFAM" id="SSF52540">
    <property type="entry name" value="P-loop containing nucleoside triphosphate hydrolases"/>
    <property type="match status" value="1"/>
</dbReference>
<dbReference type="InterPro" id="IPR052156">
    <property type="entry name" value="BCAA_Transport_ATP-bd_LivF"/>
</dbReference>
<name>A0A6L6HTH8_9RHOB</name>
<keyword evidence="4 7" id="KW-0067">ATP-binding</keyword>
<evidence type="ECO:0000259" key="6">
    <source>
        <dbReference type="PROSITE" id="PS50893"/>
    </source>
</evidence>
<evidence type="ECO:0000256" key="4">
    <source>
        <dbReference type="ARBA" id="ARBA00022840"/>
    </source>
</evidence>
<dbReference type="GO" id="GO:0016887">
    <property type="term" value="F:ATP hydrolysis activity"/>
    <property type="evidence" value="ECO:0007669"/>
    <property type="project" value="InterPro"/>
</dbReference>
<organism evidence="7 8">
    <name type="scientific">Paracoccus lichenicola</name>
    <dbReference type="NCBI Taxonomy" id="2665644"/>
    <lineage>
        <taxon>Bacteria</taxon>
        <taxon>Pseudomonadati</taxon>
        <taxon>Pseudomonadota</taxon>
        <taxon>Alphaproteobacteria</taxon>
        <taxon>Rhodobacterales</taxon>
        <taxon>Paracoccaceae</taxon>
        <taxon>Paracoccus</taxon>
    </lineage>
</organism>
<dbReference type="RefSeq" id="WP_154765604.1">
    <property type="nucleotide sequence ID" value="NZ_WMBT01000010.1"/>
</dbReference>
<protein>
    <submittedName>
        <fullName evidence="7">ATP-binding cassette domain-containing protein</fullName>
    </submittedName>
</protein>